<dbReference type="SUPFAM" id="SSF52980">
    <property type="entry name" value="Restriction endonuclease-like"/>
    <property type="match status" value="1"/>
</dbReference>
<dbReference type="CDD" id="cd20736">
    <property type="entry name" value="PoNe_Nuclease"/>
    <property type="match status" value="1"/>
</dbReference>
<protein>
    <recommendedName>
        <fullName evidence="2">UPF0102 protein WJU22_18465</fullName>
    </recommendedName>
</protein>
<dbReference type="Pfam" id="PF02021">
    <property type="entry name" value="UPF0102"/>
    <property type="match status" value="1"/>
</dbReference>
<dbReference type="PANTHER" id="PTHR34039:SF1">
    <property type="entry name" value="UPF0102 PROTEIN YRAN"/>
    <property type="match status" value="1"/>
</dbReference>
<keyword evidence="4" id="KW-1185">Reference proteome</keyword>
<dbReference type="InterPro" id="IPR011856">
    <property type="entry name" value="tRNA_endonuc-like_dom_sf"/>
</dbReference>
<comment type="similarity">
    <text evidence="1 2">Belongs to the UPF0102 family.</text>
</comment>
<dbReference type="PANTHER" id="PTHR34039">
    <property type="entry name" value="UPF0102 PROTEIN YRAN"/>
    <property type="match status" value="1"/>
</dbReference>
<dbReference type="InterPro" id="IPR003509">
    <property type="entry name" value="UPF0102_YraN-like"/>
</dbReference>
<accession>A0ABZ2YYJ3</accession>
<evidence type="ECO:0000256" key="1">
    <source>
        <dbReference type="ARBA" id="ARBA00006738"/>
    </source>
</evidence>
<dbReference type="RefSeq" id="WP_341839644.1">
    <property type="nucleotide sequence ID" value="NZ_CP149792.1"/>
</dbReference>
<reference evidence="3 4" key="1">
    <citation type="submission" date="2024-03" db="EMBL/GenBank/DDBJ databases">
        <title>Chitinophaga caseinilytica sp. nov., a casein hydrolysing bacterium isolated from forest soil.</title>
        <authorList>
            <person name="Lee D.S."/>
            <person name="Han D.M."/>
            <person name="Baek J.H."/>
            <person name="Choi D.G."/>
            <person name="Jeon J.H."/>
            <person name="Jeon C.O."/>
        </authorList>
    </citation>
    <scope>NUCLEOTIDE SEQUENCE [LARGE SCALE GENOMIC DNA]</scope>
    <source>
        <strain evidence="3 4">KACC 19118</strain>
    </source>
</reference>
<gene>
    <name evidence="3" type="ORF">WJU22_18465</name>
</gene>
<name>A0ABZ2YYJ3_9BACT</name>
<evidence type="ECO:0000313" key="4">
    <source>
        <dbReference type="Proteomes" id="UP001449657"/>
    </source>
</evidence>
<evidence type="ECO:0000313" key="3">
    <source>
        <dbReference type="EMBL" id="WZN44882.1"/>
    </source>
</evidence>
<dbReference type="InterPro" id="IPR011335">
    <property type="entry name" value="Restrct_endonuc-II-like"/>
</dbReference>
<dbReference type="HAMAP" id="MF_00048">
    <property type="entry name" value="UPF0102"/>
    <property type="match status" value="1"/>
</dbReference>
<proteinExistence type="inferred from homology"/>
<dbReference type="NCBIfam" id="NF009154">
    <property type="entry name" value="PRK12497.3-3"/>
    <property type="match status" value="1"/>
</dbReference>
<dbReference type="Proteomes" id="UP001449657">
    <property type="component" value="Chromosome"/>
</dbReference>
<organism evidence="3 4">
    <name type="scientific">Chitinophaga caseinilytica</name>
    <dbReference type="NCBI Taxonomy" id="2267521"/>
    <lineage>
        <taxon>Bacteria</taxon>
        <taxon>Pseudomonadati</taxon>
        <taxon>Bacteroidota</taxon>
        <taxon>Chitinophagia</taxon>
        <taxon>Chitinophagales</taxon>
        <taxon>Chitinophagaceae</taxon>
        <taxon>Chitinophaga</taxon>
    </lineage>
</organism>
<dbReference type="EMBL" id="CP150096">
    <property type="protein sequence ID" value="WZN44882.1"/>
    <property type="molecule type" value="Genomic_DNA"/>
</dbReference>
<dbReference type="Gene3D" id="3.40.1350.10">
    <property type="match status" value="1"/>
</dbReference>
<sequence>MACDASLGNLGERLAAEHLSAAGYHILHRNWKAGRKEIDIIAEKSGTVVFVEVKTRSSRFFGMPEEAVGWKKEEHLRKVAEHWLEQNGGGVKHIRFDILSIFAVPGEKPEILHLQDVF</sequence>
<evidence type="ECO:0000256" key="2">
    <source>
        <dbReference type="HAMAP-Rule" id="MF_00048"/>
    </source>
</evidence>